<name>W6MT08_9ASCO</name>
<keyword evidence="2" id="KW-1185">Reference proteome</keyword>
<reference evidence="1" key="1">
    <citation type="submission" date="2013-12" db="EMBL/GenBank/DDBJ databases">
        <authorList>
            <person name="Genoscope - CEA"/>
        </authorList>
    </citation>
    <scope>NUCLEOTIDE SEQUENCE</scope>
    <source>
        <strain evidence="1">CBS 1993</strain>
    </source>
</reference>
<sequence length="10" mass="1189">MSASTYFVRK</sequence>
<proteinExistence type="predicted"/>
<evidence type="ECO:0000313" key="1">
    <source>
        <dbReference type="EMBL" id="CDK29961.1"/>
    </source>
</evidence>
<dbReference type="Proteomes" id="UP000019384">
    <property type="component" value="Unassembled WGS sequence"/>
</dbReference>
<organism evidence="1 2">
    <name type="scientific">Kuraishia capsulata CBS 1993</name>
    <dbReference type="NCBI Taxonomy" id="1382522"/>
    <lineage>
        <taxon>Eukaryota</taxon>
        <taxon>Fungi</taxon>
        <taxon>Dikarya</taxon>
        <taxon>Ascomycota</taxon>
        <taxon>Saccharomycotina</taxon>
        <taxon>Pichiomycetes</taxon>
        <taxon>Pichiales</taxon>
        <taxon>Pichiaceae</taxon>
        <taxon>Kuraishia</taxon>
    </lineage>
</organism>
<gene>
    <name evidence="1" type="ORF">KUCA_T00005955001</name>
</gene>
<dbReference type="HOGENOM" id="CLU_3438382_0_0_1"/>
<accession>W6MT08</accession>
<evidence type="ECO:0000313" key="2">
    <source>
        <dbReference type="Proteomes" id="UP000019384"/>
    </source>
</evidence>
<dbReference type="EMBL" id="HG793131">
    <property type="protein sequence ID" value="CDK29961.1"/>
    <property type="molecule type" value="Genomic_DNA"/>
</dbReference>
<protein>
    <submittedName>
        <fullName evidence="1">Uncharacterized protein</fullName>
    </submittedName>
</protein>
<reference evidence="1" key="2">
    <citation type="submission" date="2014-02" db="EMBL/GenBank/DDBJ databases">
        <title>Complete DNA sequence of /Kuraishia capsulata/ illustrates novel genomic features among budding yeasts (/Saccharomycotina/).</title>
        <authorList>
            <person name="Morales L."/>
            <person name="Noel B."/>
            <person name="Porcel B."/>
            <person name="Marcet-Houben M."/>
            <person name="Hullo M-F."/>
            <person name="Sacerdot C."/>
            <person name="Tekaia F."/>
            <person name="Leh-Louis V."/>
            <person name="Despons L."/>
            <person name="Khanna V."/>
            <person name="Aury J-M."/>
            <person name="Barbe V."/>
            <person name="Couloux A."/>
            <person name="Labadie K."/>
            <person name="Pelletier E."/>
            <person name="Souciet J-L."/>
            <person name="Boekhout T."/>
            <person name="Gabaldon T."/>
            <person name="Wincker P."/>
            <person name="Dujon B."/>
        </authorList>
    </citation>
    <scope>NUCLEOTIDE SEQUENCE</scope>
    <source>
        <strain evidence="1">CBS 1993</strain>
    </source>
</reference>